<gene>
    <name evidence="2" type="ORF">XBP1_2540007</name>
</gene>
<accession>A0A077NG07</accession>
<evidence type="ECO:0000259" key="1">
    <source>
        <dbReference type="Pfam" id="PF00975"/>
    </source>
</evidence>
<organism evidence="2 3">
    <name type="scientific">Xenorhabdus bovienii str. puntauvense</name>
    <dbReference type="NCBI Taxonomy" id="1398201"/>
    <lineage>
        <taxon>Bacteria</taxon>
        <taxon>Pseudomonadati</taxon>
        <taxon>Pseudomonadota</taxon>
        <taxon>Gammaproteobacteria</taxon>
        <taxon>Enterobacterales</taxon>
        <taxon>Morganellaceae</taxon>
        <taxon>Xenorhabdus</taxon>
    </lineage>
</organism>
<evidence type="ECO:0000313" key="2">
    <source>
        <dbReference type="EMBL" id="CDG97318.1"/>
    </source>
</evidence>
<evidence type="ECO:0000313" key="3">
    <source>
        <dbReference type="Proteomes" id="UP000028511"/>
    </source>
</evidence>
<protein>
    <recommendedName>
        <fullName evidence="1">Thioesterase domain-containing protein</fullName>
    </recommendedName>
</protein>
<proteinExistence type="predicted"/>
<sequence length="202" mass="23351">MILLLPDFVGHPSCFQTLLSHLPEQVESANYHTLAMKEDLSELADLIADGLKYKPTWIIGYSFGGALGYELCQRNFPTAHLVMVDSHLPSSSLREMPVDEQYQHWLTTDIQDWLSLMQELNEIKLPVILNNISLFNQWQPKPALQQAWWIRCTRNNINVNTDWHLLIQYIHQFDASVCHHEVMKESSVISYLIKLTQGVTFS</sequence>
<dbReference type="InterPro" id="IPR001031">
    <property type="entry name" value="Thioesterase"/>
</dbReference>
<dbReference type="Pfam" id="PF00975">
    <property type="entry name" value="Thioesterase"/>
    <property type="match status" value="1"/>
</dbReference>
<name>A0A077NG07_XENBV</name>
<dbReference type="SUPFAM" id="SSF53474">
    <property type="entry name" value="alpha/beta-Hydrolases"/>
    <property type="match status" value="1"/>
</dbReference>
<feature type="domain" description="Thioesterase" evidence="1">
    <location>
        <begin position="2"/>
        <end position="172"/>
    </location>
</feature>
<reference evidence="2" key="1">
    <citation type="submission" date="2013-07" db="EMBL/GenBank/DDBJ databases">
        <title>Sub-species coevolution in mutualistic symbiosis.</title>
        <authorList>
            <person name="Murfin K."/>
            <person name="Klassen J."/>
            <person name="Lee M."/>
            <person name="Forst S."/>
            <person name="Stock P."/>
            <person name="Goodrich-Blair H."/>
        </authorList>
    </citation>
    <scope>NUCLEOTIDE SEQUENCE [LARGE SCALE GENOMIC DNA]</scope>
    <source>
        <strain evidence="2">Puntauvense</strain>
    </source>
</reference>
<dbReference type="Proteomes" id="UP000028511">
    <property type="component" value="Unassembled WGS sequence"/>
</dbReference>
<dbReference type="HOGENOM" id="CLU_1342279_0_0_6"/>
<dbReference type="EMBL" id="CBSW010000173">
    <property type="protein sequence ID" value="CDG97318.1"/>
    <property type="molecule type" value="Genomic_DNA"/>
</dbReference>
<dbReference type="InterPro" id="IPR029058">
    <property type="entry name" value="AB_hydrolase_fold"/>
</dbReference>
<dbReference type="AlphaFoldDB" id="A0A077NG07"/>
<comment type="caution">
    <text evidence="2">The sequence shown here is derived from an EMBL/GenBank/DDBJ whole genome shotgun (WGS) entry which is preliminary data.</text>
</comment>
<dbReference type="RefSeq" id="WP_038204602.1">
    <property type="nucleotide sequence ID" value="NZ_CAWLWN010000216.1"/>
</dbReference>
<dbReference type="Gene3D" id="3.40.50.1820">
    <property type="entry name" value="alpha/beta hydrolase"/>
    <property type="match status" value="1"/>
</dbReference>